<evidence type="ECO:0000259" key="2">
    <source>
        <dbReference type="SMART" id="SM00382"/>
    </source>
</evidence>
<organism evidence="3 4">
    <name type="scientific">Brunnivagina elsteri CCALA 953</name>
    <dbReference type="NCBI Taxonomy" id="987040"/>
    <lineage>
        <taxon>Bacteria</taxon>
        <taxon>Bacillati</taxon>
        <taxon>Cyanobacteriota</taxon>
        <taxon>Cyanophyceae</taxon>
        <taxon>Nostocales</taxon>
        <taxon>Calotrichaceae</taxon>
        <taxon>Brunnivagina</taxon>
    </lineage>
</organism>
<keyword evidence="1" id="KW-0067">ATP-binding</keyword>
<sequence>MKIQQLILQGLQSNTNAISYYVSQELAGLYPKKYLIEGKDYAFNVEGYAVEGLCEIEYESSIYNQLLTGWDGTDNKLYNYIENACFEVRWQGHQLDVLTMSWLGGHCKEKYYWLLADNKEVAEKFFADVCLWYSEIRDEILVFEDGFWSKNQELYESIQNASFDNLILGGTLKQDIQADLTNFFSAKGTYESYGIPWKRGILFIGAPGNGKTHTVKALINKMQVPCLYVKSLRAQYDNPHHNIKTVFDRARESAPCLLILEDLDSLVDDGNRSFFLNEIDGFAANTGIVILATTNHPEKIDPAILNRPSRFDRKYYFELPAIAERVTYINLWNSKLKSVMRLEDGEACSLAEITDGFSFAYLKELFLSSMMHWMRTMETGGMLNTMIAQVAVLREQMVESVEESKNSQLPN</sequence>
<dbReference type="PROSITE" id="PS00674">
    <property type="entry name" value="AAA"/>
    <property type="match status" value="1"/>
</dbReference>
<keyword evidence="4" id="KW-1185">Reference proteome</keyword>
<protein>
    <submittedName>
        <fullName evidence="3">ATPase</fullName>
    </submittedName>
</protein>
<evidence type="ECO:0000256" key="1">
    <source>
        <dbReference type="RuleBase" id="RU003651"/>
    </source>
</evidence>
<dbReference type="InterPro" id="IPR003959">
    <property type="entry name" value="ATPase_AAA_core"/>
</dbReference>
<dbReference type="RefSeq" id="WP_095721911.1">
    <property type="nucleotide sequence ID" value="NZ_NTFS01000108.1"/>
</dbReference>
<evidence type="ECO:0000313" key="4">
    <source>
        <dbReference type="Proteomes" id="UP000218238"/>
    </source>
</evidence>
<dbReference type="Gene3D" id="3.40.50.300">
    <property type="entry name" value="P-loop containing nucleotide triphosphate hydrolases"/>
    <property type="match status" value="1"/>
</dbReference>
<dbReference type="SMART" id="SM00382">
    <property type="entry name" value="AAA"/>
    <property type="match status" value="1"/>
</dbReference>
<dbReference type="OrthoDB" id="9806903at2"/>
<gene>
    <name evidence="3" type="ORF">CK510_11910</name>
</gene>
<evidence type="ECO:0000313" key="3">
    <source>
        <dbReference type="EMBL" id="PAX54885.1"/>
    </source>
</evidence>
<dbReference type="EMBL" id="NTFS01000108">
    <property type="protein sequence ID" value="PAX54885.1"/>
    <property type="molecule type" value="Genomic_DNA"/>
</dbReference>
<feature type="domain" description="AAA+ ATPase" evidence="2">
    <location>
        <begin position="197"/>
        <end position="321"/>
    </location>
</feature>
<dbReference type="GO" id="GO:0003723">
    <property type="term" value="F:RNA binding"/>
    <property type="evidence" value="ECO:0007669"/>
    <property type="project" value="TreeGrafter"/>
</dbReference>
<dbReference type="PANTHER" id="PTHR23077:SF132">
    <property type="entry name" value="ATP-DEPENDENT ZN PROTEASE"/>
    <property type="match status" value="1"/>
</dbReference>
<dbReference type="Pfam" id="PF00004">
    <property type="entry name" value="AAA"/>
    <property type="match status" value="1"/>
</dbReference>
<dbReference type="GO" id="GO:0042254">
    <property type="term" value="P:ribosome biogenesis"/>
    <property type="evidence" value="ECO:0007669"/>
    <property type="project" value="TreeGrafter"/>
</dbReference>
<dbReference type="InterPro" id="IPR027417">
    <property type="entry name" value="P-loop_NTPase"/>
</dbReference>
<proteinExistence type="inferred from homology"/>
<dbReference type="GO" id="GO:0016887">
    <property type="term" value="F:ATP hydrolysis activity"/>
    <property type="evidence" value="ECO:0007669"/>
    <property type="project" value="InterPro"/>
</dbReference>
<dbReference type="GO" id="GO:1990275">
    <property type="term" value="F:preribosome binding"/>
    <property type="evidence" value="ECO:0007669"/>
    <property type="project" value="TreeGrafter"/>
</dbReference>
<dbReference type="PANTHER" id="PTHR23077">
    <property type="entry name" value="AAA-FAMILY ATPASE"/>
    <property type="match status" value="1"/>
</dbReference>
<comment type="similarity">
    <text evidence="1">Belongs to the AAA ATPase family.</text>
</comment>
<name>A0A2A2TJC8_9CYAN</name>
<dbReference type="InterPro" id="IPR003960">
    <property type="entry name" value="ATPase_AAA_CS"/>
</dbReference>
<dbReference type="CDD" id="cd19481">
    <property type="entry name" value="RecA-like_protease"/>
    <property type="match status" value="1"/>
</dbReference>
<reference evidence="3 4" key="1">
    <citation type="submission" date="2017-08" db="EMBL/GenBank/DDBJ databases">
        <title>Draft genome sequence of filamentous cyanobacterium Calothrix elsteri CCALA 953.</title>
        <authorList>
            <person name="Gagunashvili A.N."/>
            <person name="Elster J."/>
            <person name="Andresson O.S."/>
        </authorList>
    </citation>
    <scope>NUCLEOTIDE SEQUENCE [LARGE SCALE GENOMIC DNA]</scope>
    <source>
        <strain evidence="3 4">CCALA 953</strain>
    </source>
</reference>
<keyword evidence="1" id="KW-0547">Nucleotide-binding</keyword>
<dbReference type="InterPro" id="IPR003593">
    <property type="entry name" value="AAA+_ATPase"/>
</dbReference>
<accession>A0A2A2TJC8</accession>
<dbReference type="GO" id="GO:0005524">
    <property type="term" value="F:ATP binding"/>
    <property type="evidence" value="ECO:0007669"/>
    <property type="project" value="UniProtKB-KW"/>
</dbReference>
<dbReference type="Proteomes" id="UP000218238">
    <property type="component" value="Unassembled WGS sequence"/>
</dbReference>
<dbReference type="InterPro" id="IPR050168">
    <property type="entry name" value="AAA_ATPase_domain"/>
</dbReference>
<comment type="caution">
    <text evidence="3">The sequence shown here is derived from an EMBL/GenBank/DDBJ whole genome shotgun (WGS) entry which is preliminary data.</text>
</comment>
<dbReference type="AlphaFoldDB" id="A0A2A2TJC8"/>
<dbReference type="SUPFAM" id="SSF52540">
    <property type="entry name" value="P-loop containing nucleoside triphosphate hydrolases"/>
    <property type="match status" value="1"/>
</dbReference>